<sequence>MLGLAAPGALLASVGVCGPAACEAFENYEEAAPEEDCGEEFLPLLGDGWGEAVEVALESIYADAERAAPPGCSGDPAEGGAQELEADACPPFEFEAQVPQDWTPDQPVLGRGPHGSVRVRPPQGTQGGALLRCWAGPRPELRVRVPPGGTPGDEAGQRVLFRSLEGAGGEPAWWRAPVPADARHFRHGGYFCARLPPPGLYQRQGGTAGAAEGPQGGTGESGPARSADPFAAFAAFHGRRYPPGSAEYRRRQALFERRAGEAARQNARRGRIWTASVNYLSDWRSCGSCEATALVNSLPRAAAPQQPKNQGACGSCWAIAAATIVEAYAQKGNLANAGTPSVQQLASCVLNPDKCGGGGGCKGATMNLALDYALSHEIYSEAQWPYEPSTIPGTQGTAVRCSASGPALQVLNLTAAAGNGTVGRGTVAAHATGHALNGVAIPFSSYRVLPRNQYAFLLEALYETGPVGVSVAAGQWFNYGSGIFDDCTGSAGAVVDHAVVAVAFGEQAGTKYWTLMNSWGYDWGENGYIRLLRRDNDSAMCA</sequence>
<proteinExistence type="inferred from homology"/>
<evidence type="ECO:0000256" key="3">
    <source>
        <dbReference type="SAM" id="MobiDB-lite"/>
    </source>
</evidence>
<keyword evidence="4" id="KW-0732">Signal</keyword>
<gene>
    <name evidence="6" type="ORF">PCOR1329_LOCUS27599</name>
</gene>
<evidence type="ECO:0000256" key="2">
    <source>
        <dbReference type="ARBA" id="ARBA00023145"/>
    </source>
</evidence>
<evidence type="ECO:0000313" key="6">
    <source>
        <dbReference type="EMBL" id="CAK0828363.1"/>
    </source>
</evidence>
<feature type="region of interest" description="Disordered" evidence="3">
    <location>
        <begin position="202"/>
        <end position="226"/>
    </location>
</feature>
<dbReference type="SUPFAM" id="SSF54001">
    <property type="entry name" value="Cysteine proteinases"/>
    <property type="match status" value="1"/>
</dbReference>
<evidence type="ECO:0000259" key="5">
    <source>
        <dbReference type="SMART" id="SM00645"/>
    </source>
</evidence>
<dbReference type="PROSITE" id="PS00139">
    <property type="entry name" value="THIOL_PROTEASE_CYS"/>
    <property type="match status" value="1"/>
</dbReference>
<protein>
    <recommendedName>
        <fullName evidence="5">Peptidase C1A papain C-terminal domain-containing protein</fullName>
    </recommendedName>
</protein>
<feature type="signal peptide" evidence="4">
    <location>
        <begin position="1"/>
        <end position="24"/>
    </location>
</feature>
<accession>A0ABN9S9A7</accession>
<keyword evidence="7" id="KW-1185">Reference proteome</keyword>
<evidence type="ECO:0000256" key="1">
    <source>
        <dbReference type="ARBA" id="ARBA00008455"/>
    </source>
</evidence>
<dbReference type="Gene3D" id="3.90.70.10">
    <property type="entry name" value="Cysteine proteinases"/>
    <property type="match status" value="1"/>
</dbReference>
<feature type="chain" id="PRO_5046491414" description="Peptidase C1A papain C-terminal domain-containing protein" evidence="4">
    <location>
        <begin position="25"/>
        <end position="542"/>
    </location>
</feature>
<feature type="non-terminal residue" evidence="6">
    <location>
        <position position="542"/>
    </location>
</feature>
<dbReference type="Pfam" id="PF00112">
    <property type="entry name" value="Peptidase_C1"/>
    <property type="match status" value="1"/>
</dbReference>
<dbReference type="SMART" id="SM00645">
    <property type="entry name" value="Pept_C1"/>
    <property type="match status" value="1"/>
</dbReference>
<name>A0ABN9S9A7_9DINO</name>
<dbReference type="PRINTS" id="PR00705">
    <property type="entry name" value="PAPAIN"/>
</dbReference>
<evidence type="ECO:0000313" key="7">
    <source>
        <dbReference type="Proteomes" id="UP001189429"/>
    </source>
</evidence>
<dbReference type="InterPro" id="IPR013128">
    <property type="entry name" value="Peptidase_C1A"/>
</dbReference>
<dbReference type="InterPro" id="IPR038765">
    <property type="entry name" value="Papain-like_cys_pep_sf"/>
</dbReference>
<dbReference type="InterPro" id="IPR000169">
    <property type="entry name" value="Pept_cys_AS"/>
</dbReference>
<keyword evidence="2" id="KW-0865">Zymogen</keyword>
<comment type="caution">
    <text evidence="6">The sequence shown here is derived from an EMBL/GenBank/DDBJ whole genome shotgun (WGS) entry which is preliminary data.</text>
</comment>
<dbReference type="PANTHER" id="PTHR12411">
    <property type="entry name" value="CYSTEINE PROTEASE FAMILY C1-RELATED"/>
    <property type="match status" value="1"/>
</dbReference>
<dbReference type="Proteomes" id="UP001189429">
    <property type="component" value="Unassembled WGS sequence"/>
</dbReference>
<dbReference type="InterPro" id="IPR000668">
    <property type="entry name" value="Peptidase_C1A_C"/>
</dbReference>
<reference evidence="6" key="1">
    <citation type="submission" date="2023-10" db="EMBL/GenBank/DDBJ databases">
        <authorList>
            <person name="Chen Y."/>
            <person name="Shah S."/>
            <person name="Dougan E. K."/>
            <person name="Thang M."/>
            <person name="Chan C."/>
        </authorList>
    </citation>
    <scope>NUCLEOTIDE SEQUENCE [LARGE SCALE GENOMIC DNA]</scope>
</reference>
<organism evidence="6 7">
    <name type="scientific">Prorocentrum cordatum</name>
    <dbReference type="NCBI Taxonomy" id="2364126"/>
    <lineage>
        <taxon>Eukaryota</taxon>
        <taxon>Sar</taxon>
        <taxon>Alveolata</taxon>
        <taxon>Dinophyceae</taxon>
        <taxon>Prorocentrales</taxon>
        <taxon>Prorocentraceae</taxon>
        <taxon>Prorocentrum</taxon>
    </lineage>
</organism>
<evidence type="ECO:0000256" key="4">
    <source>
        <dbReference type="SAM" id="SignalP"/>
    </source>
</evidence>
<comment type="similarity">
    <text evidence="1">Belongs to the peptidase C1 family.</text>
</comment>
<dbReference type="EMBL" id="CAUYUJ010010003">
    <property type="protein sequence ID" value="CAK0828363.1"/>
    <property type="molecule type" value="Genomic_DNA"/>
</dbReference>
<feature type="domain" description="Peptidase C1A papain C-terminal" evidence="5">
    <location>
        <begin position="298"/>
        <end position="540"/>
    </location>
</feature>